<dbReference type="CDD" id="cd00955">
    <property type="entry name" value="Transaldolase_like"/>
    <property type="match status" value="1"/>
</dbReference>
<dbReference type="HAMAP" id="MF_00493">
    <property type="entry name" value="Transaldolase_2"/>
    <property type="match status" value="1"/>
</dbReference>
<dbReference type="AlphaFoldDB" id="A0A2Z2NJK5"/>
<keyword evidence="9 11" id="KW-0704">Schiff base</keyword>
<gene>
    <name evidence="11 12" type="primary">tal</name>
    <name evidence="12" type="ORF">IMCC3135_05855</name>
</gene>
<evidence type="ECO:0000256" key="9">
    <source>
        <dbReference type="ARBA" id="ARBA00023270"/>
    </source>
</evidence>
<dbReference type="InterPro" id="IPR001585">
    <property type="entry name" value="TAL/FSA"/>
</dbReference>
<comment type="function">
    <text evidence="1 11">Transaldolase is important for the balance of metabolites in the pentose-phosphate pathway.</text>
</comment>
<dbReference type="Pfam" id="PF00923">
    <property type="entry name" value="TAL_FSA"/>
    <property type="match status" value="1"/>
</dbReference>
<comment type="similarity">
    <text evidence="4 11">Belongs to the transaldolase family. Type 2 subfamily.</text>
</comment>
<dbReference type="GO" id="GO:0006098">
    <property type="term" value="P:pentose-phosphate shunt"/>
    <property type="evidence" value="ECO:0007669"/>
    <property type="project" value="UniProtKB-UniRule"/>
</dbReference>
<evidence type="ECO:0000256" key="3">
    <source>
        <dbReference type="ARBA" id="ARBA00004857"/>
    </source>
</evidence>
<dbReference type="InterPro" id="IPR004732">
    <property type="entry name" value="Transaldolase_2"/>
</dbReference>
<feature type="active site" description="Schiff-base intermediate with substrate" evidence="11">
    <location>
        <position position="147"/>
    </location>
</feature>
<dbReference type="InterPro" id="IPR018225">
    <property type="entry name" value="Transaldolase_AS"/>
</dbReference>
<dbReference type="GO" id="GO:0005737">
    <property type="term" value="C:cytoplasm"/>
    <property type="evidence" value="ECO:0007669"/>
    <property type="project" value="UniProtKB-SubCell"/>
</dbReference>
<dbReference type="PIRSF" id="PIRSF036915">
    <property type="entry name" value="Trnald_Bac_Plnt"/>
    <property type="match status" value="1"/>
</dbReference>
<organism evidence="12 13">
    <name type="scientific">Granulosicoccus antarcticus IMCC3135</name>
    <dbReference type="NCBI Taxonomy" id="1192854"/>
    <lineage>
        <taxon>Bacteria</taxon>
        <taxon>Pseudomonadati</taxon>
        <taxon>Pseudomonadota</taxon>
        <taxon>Gammaproteobacteria</taxon>
        <taxon>Chromatiales</taxon>
        <taxon>Granulosicoccaceae</taxon>
        <taxon>Granulosicoccus</taxon>
    </lineage>
</organism>
<dbReference type="NCBIfam" id="TIGR00876">
    <property type="entry name" value="tal_mycobact"/>
    <property type="match status" value="1"/>
</dbReference>
<dbReference type="InterPro" id="IPR013785">
    <property type="entry name" value="Aldolase_TIM"/>
</dbReference>
<dbReference type="PANTHER" id="PTHR10683">
    <property type="entry name" value="TRANSALDOLASE"/>
    <property type="match status" value="1"/>
</dbReference>
<dbReference type="OrthoDB" id="140919at2"/>
<dbReference type="Proteomes" id="UP000250079">
    <property type="component" value="Chromosome"/>
</dbReference>
<keyword evidence="13" id="KW-1185">Reference proteome</keyword>
<keyword evidence="7 11" id="KW-0808">Transferase</keyword>
<dbReference type="PROSITE" id="PS00958">
    <property type="entry name" value="TRANSALDOLASE_2"/>
    <property type="match status" value="1"/>
</dbReference>
<dbReference type="EC" id="2.2.1.2" evidence="5 11"/>
<comment type="catalytic activity">
    <reaction evidence="10 11">
        <text>D-sedoheptulose 7-phosphate + D-glyceraldehyde 3-phosphate = D-erythrose 4-phosphate + beta-D-fructose 6-phosphate</text>
        <dbReference type="Rhea" id="RHEA:17053"/>
        <dbReference type="ChEBI" id="CHEBI:16897"/>
        <dbReference type="ChEBI" id="CHEBI:57483"/>
        <dbReference type="ChEBI" id="CHEBI:57634"/>
        <dbReference type="ChEBI" id="CHEBI:59776"/>
        <dbReference type="EC" id="2.2.1.2"/>
    </reaction>
</comment>
<evidence type="ECO:0000256" key="6">
    <source>
        <dbReference type="ARBA" id="ARBA00022490"/>
    </source>
</evidence>
<name>A0A2Z2NJK5_9GAMM</name>
<evidence type="ECO:0000256" key="2">
    <source>
        <dbReference type="ARBA" id="ARBA00004496"/>
    </source>
</evidence>
<evidence type="ECO:0000256" key="7">
    <source>
        <dbReference type="ARBA" id="ARBA00022679"/>
    </source>
</evidence>
<dbReference type="KEGG" id="gai:IMCC3135_05855"/>
<evidence type="ECO:0000256" key="8">
    <source>
        <dbReference type="ARBA" id="ARBA00023126"/>
    </source>
</evidence>
<evidence type="ECO:0000256" key="4">
    <source>
        <dbReference type="ARBA" id="ARBA00008426"/>
    </source>
</evidence>
<keyword evidence="8 11" id="KW-0570">Pentose shunt</keyword>
<evidence type="ECO:0000256" key="1">
    <source>
        <dbReference type="ARBA" id="ARBA00003518"/>
    </source>
</evidence>
<comment type="subcellular location">
    <subcellularLocation>
        <location evidence="2 11">Cytoplasm</location>
    </subcellularLocation>
</comment>
<dbReference type="EMBL" id="CP018632">
    <property type="protein sequence ID" value="ASJ71283.1"/>
    <property type="molecule type" value="Genomic_DNA"/>
</dbReference>
<dbReference type="Gene3D" id="3.20.20.70">
    <property type="entry name" value="Aldolase class I"/>
    <property type="match status" value="1"/>
</dbReference>
<dbReference type="UniPathway" id="UPA00115">
    <property type="reaction ID" value="UER00414"/>
</dbReference>
<dbReference type="GO" id="GO:0005975">
    <property type="term" value="P:carbohydrate metabolic process"/>
    <property type="evidence" value="ECO:0007669"/>
    <property type="project" value="InterPro"/>
</dbReference>
<dbReference type="GO" id="GO:0004801">
    <property type="term" value="F:transaldolase activity"/>
    <property type="evidence" value="ECO:0007669"/>
    <property type="project" value="UniProtKB-UniRule"/>
</dbReference>
<accession>A0A2Z2NJK5</accession>
<sequence length="375" mass="40621">MSNPNSSVNPLAAANEIGQSMWLDYIQKSLMDGDLQAMIRDDKLMGLTSNPAIFEQAIAKTNEYDNVIIDIVKQSPDITQLELFNQLAIPDIQAAADAFAEVYEQTNGVDGMVSLEVTPDLAHDAAGTIAMGVELHKRVNRPNLMIKVPGTTEGVKAFEALTALGINVNVTLLFSISRYREIAQAYIRGLERRLNDGHKIDRIASVASFFVSRVDVSVDKALDANGSDAAKALLGKIAIANAKVAYGHFVNLFGSEQFGKLKAEGARPQRLLWASTGVKNPEYSDVMYVEELIGPDTVNTLPPATMDAFKDHGVAESRLLRNLAKAHTDISALADLGISLSDITDELERGGISSFVEAFDRLLAVMAEKRQTVAS</sequence>
<evidence type="ECO:0000313" key="12">
    <source>
        <dbReference type="EMBL" id="ASJ71283.1"/>
    </source>
</evidence>
<dbReference type="NCBIfam" id="NF002881">
    <property type="entry name" value="PRK03343.1"/>
    <property type="match status" value="1"/>
</dbReference>
<protein>
    <recommendedName>
        <fullName evidence="5 11">Transaldolase</fullName>
        <ecNumber evidence="5 11">2.2.1.2</ecNumber>
    </recommendedName>
</protein>
<dbReference type="PANTHER" id="PTHR10683:SF31">
    <property type="entry name" value="TRANSALDOLASE"/>
    <property type="match status" value="1"/>
</dbReference>
<reference evidence="12 13" key="1">
    <citation type="submission" date="2016-12" db="EMBL/GenBank/DDBJ databases">
        <authorList>
            <person name="Song W.-J."/>
            <person name="Kurnit D.M."/>
        </authorList>
    </citation>
    <scope>NUCLEOTIDE SEQUENCE [LARGE SCALE GENOMIC DNA]</scope>
    <source>
        <strain evidence="12 13">IMCC3135</strain>
    </source>
</reference>
<dbReference type="RefSeq" id="WP_088916742.1">
    <property type="nucleotide sequence ID" value="NZ_CP018632.1"/>
</dbReference>
<keyword evidence="6 11" id="KW-0963">Cytoplasm</keyword>
<comment type="pathway">
    <text evidence="3 11">Carbohydrate degradation; pentose phosphate pathway; D-glyceraldehyde 3-phosphate and beta-D-fructose 6-phosphate from D-ribose 5-phosphate and D-xylulose 5-phosphate (non-oxidative stage): step 2/3.</text>
</comment>
<evidence type="ECO:0000256" key="10">
    <source>
        <dbReference type="ARBA" id="ARBA00048810"/>
    </source>
</evidence>
<dbReference type="SUPFAM" id="SSF51569">
    <property type="entry name" value="Aldolase"/>
    <property type="match status" value="1"/>
</dbReference>
<proteinExistence type="inferred from homology"/>
<evidence type="ECO:0000256" key="11">
    <source>
        <dbReference type="HAMAP-Rule" id="MF_00493"/>
    </source>
</evidence>
<evidence type="ECO:0000313" key="13">
    <source>
        <dbReference type="Proteomes" id="UP000250079"/>
    </source>
</evidence>
<evidence type="ECO:0000256" key="5">
    <source>
        <dbReference type="ARBA" id="ARBA00013151"/>
    </source>
</evidence>